<dbReference type="AlphaFoldDB" id="A0A523RTV4"/>
<protein>
    <submittedName>
        <fullName evidence="1">Uncharacterized protein</fullName>
    </submittedName>
</protein>
<organism evidence="1 2">
    <name type="scientific">Aerophobetes bacterium</name>
    <dbReference type="NCBI Taxonomy" id="2030807"/>
    <lineage>
        <taxon>Bacteria</taxon>
        <taxon>Candidatus Aerophobota</taxon>
    </lineage>
</organism>
<reference evidence="1 2" key="1">
    <citation type="submission" date="2019-03" db="EMBL/GenBank/DDBJ databases">
        <title>Metabolic potential of uncultured bacteria and archaea associated with petroleum seepage in deep-sea sediments.</title>
        <authorList>
            <person name="Dong X."/>
            <person name="Hubert C."/>
        </authorList>
    </citation>
    <scope>NUCLEOTIDE SEQUENCE [LARGE SCALE GENOMIC DNA]</scope>
    <source>
        <strain evidence="1">E44_bin7</strain>
    </source>
</reference>
<dbReference type="Proteomes" id="UP000316360">
    <property type="component" value="Unassembled WGS sequence"/>
</dbReference>
<proteinExistence type="predicted"/>
<evidence type="ECO:0000313" key="1">
    <source>
        <dbReference type="EMBL" id="TET09091.1"/>
    </source>
</evidence>
<dbReference type="EMBL" id="SOKJ01000315">
    <property type="protein sequence ID" value="TET09091.1"/>
    <property type="molecule type" value="Genomic_DNA"/>
</dbReference>
<comment type="caution">
    <text evidence="1">The sequence shown here is derived from an EMBL/GenBank/DDBJ whole genome shotgun (WGS) entry which is preliminary data.</text>
</comment>
<gene>
    <name evidence="1" type="ORF">E3J84_05495</name>
</gene>
<name>A0A523RTV4_UNCAE</name>
<accession>A0A523RTV4</accession>
<evidence type="ECO:0000313" key="2">
    <source>
        <dbReference type="Proteomes" id="UP000316360"/>
    </source>
</evidence>
<sequence length="122" mass="14567">MEEEKTHKRRKYPKKIKKVEAVVEIPEMEKEEVEVFSKPKEEFIGDVDIEKAKPTFATVEVKERRIVRMRYFIIYTGRATHLSLSGVGRITIGKRYEVRKEVADFLDDDRMYKVIREPVFEE</sequence>